<evidence type="ECO:0000259" key="7">
    <source>
        <dbReference type="Pfam" id="PF08281"/>
    </source>
</evidence>
<evidence type="ECO:0000256" key="6">
    <source>
        <dbReference type="SAM" id="MobiDB-lite"/>
    </source>
</evidence>
<organism evidence="8 9">
    <name type="scientific">Streptomyces tsukubensis</name>
    <dbReference type="NCBI Taxonomy" id="83656"/>
    <lineage>
        <taxon>Bacteria</taxon>
        <taxon>Bacillati</taxon>
        <taxon>Actinomycetota</taxon>
        <taxon>Actinomycetes</taxon>
        <taxon>Kitasatosporales</taxon>
        <taxon>Streptomycetaceae</taxon>
        <taxon>Streptomyces</taxon>
    </lineage>
</organism>
<accession>A0A1V4A600</accession>
<proteinExistence type="inferred from homology"/>
<dbReference type="InterPro" id="IPR039425">
    <property type="entry name" value="RNA_pol_sigma-70-like"/>
</dbReference>
<dbReference type="InterPro" id="IPR036388">
    <property type="entry name" value="WH-like_DNA-bd_sf"/>
</dbReference>
<dbReference type="InterPro" id="IPR013324">
    <property type="entry name" value="RNA_pol_sigma_r3/r4-like"/>
</dbReference>
<feature type="region of interest" description="Disordered" evidence="6">
    <location>
        <begin position="165"/>
        <end position="184"/>
    </location>
</feature>
<evidence type="ECO:0000256" key="3">
    <source>
        <dbReference type="ARBA" id="ARBA00023082"/>
    </source>
</evidence>
<keyword evidence="4" id="KW-0238">DNA-binding</keyword>
<keyword evidence="5" id="KW-0804">Transcription</keyword>
<evidence type="ECO:0000313" key="8">
    <source>
        <dbReference type="EMBL" id="OON77039.1"/>
    </source>
</evidence>
<comment type="caution">
    <text evidence="8">The sequence shown here is derived from an EMBL/GenBank/DDBJ whole genome shotgun (WGS) entry which is preliminary data.</text>
</comment>
<dbReference type="PANTHER" id="PTHR43133">
    <property type="entry name" value="RNA POLYMERASE ECF-TYPE SIGMA FACTO"/>
    <property type="match status" value="1"/>
</dbReference>
<dbReference type="NCBIfam" id="TIGR02937">
    <property type="entry name" value="sigma70-ECF"/>
    <property type="match status" value="1"/>
</dbReference>
<dbReference type="PANTHER" id="PTHR43133:SF8">
    <property type="entry name" value="RNA POLYMERASE SIGMA FACTOR HI_1459-RELATED"/>
    <property type="match status" value="1"/>
</dbReference>
<evidence type="ECO:0000256" key="2">
    <source>
        <dbReference type="ARBA" id="ARBA00023015"/>
    </source>
</evidence>
<sequence length="184" mass="20479">MSGASAAPDECHDVRAHFDAVFTQLLPALYRRSRSLSAARDLAEDAVHDTYLKLSARPRSLLGHSHPYAYACRALLSVTRDAWRRERRMVPTGELEAGPTGFEEGPDARLAELMALRLLRSLTERQAQAVILVDIEGHTLDEAARRLGLHRGTVAQLRRRALESLRDKTEAESKDLGPAHRPRG</sequence>
<dbReference type="Gene3D" id="1.10.1740.10">
    <property type="match status" value="1"/>
</dbReference>
<dbReference type="SUPFAM" id="SSF88659">
    <property type="entry name" value="Sigma3 and sigma4 domains of RNA polymerase sigma factors"/>
    <property type="match status" value="1"/>
</dbReference>
<keyword evidence="3" id="KW-0731">Sigma factor</keyword>
<dbReference type="GO" id="GO:0006352">
    <property type="term" value="P:DNA-templated transcription initiation"/>
    <property type="evidence" value="ECO:0007669"/>
    <property type="project" value="InterPro"/>
</dbReference>
<evidence type="ECO:0000313" key="9">
    <source>
        <dbReference type="Proteomes" id="UP000190539"/>
    </source>
</evidence>
<reference evidence="8 9" key="1">
    <citation type="submission" date="2017-02" db="EMBL/GenBank/DDBJ databases">
        <title>Draft Genome Sequence of Streptomyces tsukubaensis F601, a Producer of the immunosuppressant tacrolimus FK506.</title>
        <authorList>
            <person name="Zong G."/>
            <person name="Zhong C."/>
            <person name="Fu J."/>
            <person name="Qin R."/>
            <person name="Cao G."/>
        </authorList>
    </citation>
    <scope>NUCLEOTIDE SEQUENCE [LARGE SCALE GENOMIC DNA]</scope>
    <source>
        <strain evidence="8 9">F601</strain>
    </source>
</reference>
<dbReference type="Proteomes" id="UP000190539">
    <property type="component" value="Unassembled WGS sequence"/>
</dbReference>
<evidence type="ECO:0000256" key="1">
    <source>
        <dbReference type="ARBA" id="ARBA00010641"/>
    </source>
</evidence>
<dbReference type="EMBL" id="MVFC01000016">
    <property type="protein sequence ID" value="OON77039.1"/>
    <property type="molecule type" value="Genomic_DNA"/>
</dbReference>
<dbReference type="AlphaFoldDB" id="A0A1V4A600"/>
<dbReference type="Gene3D" id="1.10.10.10">
    <property type="entry name" value="Winged helix-like DNA-binding domain superfamily/Winged helix DNA-binding domain"/>
    <property type="match status" value="1"/>
</dbReference>
<comment type="similarity">
    <text evidence="1">Belongs to the sigma-70 factor family. ECF subfamily.</text>
</comment>
<evidence type="ECO:0000256" key="4">
    <source>
        <dbReference type="ARBA" id="ARBA00023125"/>
    </source>
</evidence>
<evidence type="ECO:0000256" key="5">
    <source>
        <dbReference type="ARBA" id="ARBA00023163"/>
    </source>
</evidence>
<dbReference type="Pfam" id="PF08281">
    <property type="entry name" value="Sigma70_r4_2"/>
    <property type="match status" value="1"/>
</dbReference>
<feature type="compositionally biased region" description="Basic and acidic residues" evidence="6">
    <location>
        <begin position="165"/>
        <end position="178"/>
    </location>
</feature>
<dbReference type="InterPro" id="IPR013325">
    <property type="entry name" value="RNA_pol_sigma_r2"/>
</dbReference>
<dbReference type="STRING" id="83656.B1H18_19610"/>
<gene>
    <name evidence="8" type="ORF">B1H18_19610</name>
</gene>
<keyword evidence="2" id="KW-0805">Transcription regulation</keyword>
<dbReference type="InterPro" id="IPR014284">
    <property type="entry name" value="RNA_pol_sigma-70_dom"/>
</dbReference>
<dbReference type="CDD" id="cd06171">
    <property type="entry name" value="Sigma70_r4"/>
    <property type="match status" value="1"/>
</dbReference>
<dbReference type="GO" id="GO:0003677">
    <property type="term" value="F:DNA binding"/>
    <property type="evidence" value="ECO:0007669"/>
    <property type="project" value="UniProtKB-KW"/>
</dbReference>
<dbReference type="SUPFAM" id="SSF88946">
    <property type="entry name" value="Sigma2 domain of RNA polymerase sigma factors"/>
    <property type="match status" value="1"/>
</dbReference>
<keyword evidence="9" id="KW-1185">Reference proteome</keyword>
<feature type="domain" description="RNA polymerase sigma factor 70 region 4 type 2" evidence="7">
    <location>
        <begin position="115"/>
        <end position="165"/>
    </location>
</feature>
<dbReference type="GO" id="GO:0016987">
    <property type="term" value="F:sigma factor activity"/>
    <property type="evidence" value="ECO:0007669"/>
    <property type="project" value="UniProtKB-KW"/>
</dbReference>
<name>A0A1V4A600_9ACTN</name>
<protein>
    <recommendedName>
        <fullName evidence="7">RNA polymerase sigma factor 70 region 4 type 2 domain-containing protein</fullName>
    </recommendedName>
</protein>
<dbReference type="InterPro" id="IPR013249">
    <property type="entry name" value="RNA_pol_sigma70_r4_t2"/>
</dbReference>